<evidence type="ECO:0000313" key="2">
    <source>
        <dbReference type="EMBL" id="NIF23479.1"/>
    </source>
</evidence>
<keyword evidence="3" id="KW-1185">Reference proteome</keyword>
<keyword evidence="1" id="KW-1133">Transmembrane helix</keyword>
<evidence type="ECO:0000313" key="3">
    <source>
        <dbReference type="Proteomes" id="UP001515683"/>
    </source>
</evidence>
<sequence length="108" mass="12272">MRGILFSHWATRRWRFWLVSLLSILLLGLFPVISVVIGGMIARAAGCHVDEAGVYPCIIAGRDVGEWLSFMNVMGWLMIATLPLGAGLLLLWLVAWSGWLWQRYRQSR</sequence>
<dbReference type="RefSeq" id="WP_167016764.1">
    <property type="nucleotide sequence ID" value="NZ_VWXF01000008.1"/>
</dbReference>
<dbReference type="EMBL" id="VWXF01000008">
    <property type="protein sequence ID" value="NIF23479.1"/>
    <property type="molecule type" value="Genomic_DNA"/>
</dbReference>
<keyword evidence="1" id="KW-0472">Membrane</keyword>
<name>A0ABX0RFD2_9GAMM</name>
<organism evidence="2 3">
    <name type="scientific">Candidatus Pantoea multigeneris</name>
    <dbReference type="NCBI Taxonomy" id="2608357"/>
    <lineage>
        <taxon>Bacteria</taxon>
        <taxon>Pseudomonadati</taxon>
        <taxon>Pseudomonadota</taxon>
        <taxon>Gammaproteobacteria</taxon>
        <taxon>Enterobacterales</taxon>
        <taxon>Erwiniaceae</taxon>
        <taxon>Pantoea</taxon>
    </lineage>
</organism>
<gene>
    <name evidence="2" type="ORF">F3J40_18010</name>
</gene>
<protein>
    <submittedName>
        <fullName evidence="2">Uncharacterized protein</fullName>
    </submittedName>
</protein>
<dbReference type="Proteomes" id="UP001515683">
    <property type="component" value="Unassembled WGS sequence"/>
</dbReference>
<feature type="transmembrane region" description="Helical" evidence="1">
    <location>
        <begin position="76"/>
        <end position="101"/>
    </location>
</feature>
<evidence type="ECO:0000256" key="1">
    <source>
        <dbReference type="SAM" id="Phobius"/>
    </source>
</evidence>
<comment type="caution">
    <text evidence="2">The sequence shown here is derived from an EMBL/GenBank/DDBJ whole genome shotgun (WGS) entry which is preliminary data.</text>
</comment>
<accession>A0ABX0RFD2</accession>
<proteinExistence type="predicted"/>
<keyword evidence="1" id="KW-0812">Transmembrane</keyword>
<feature type="transmembrane region" description="Helical" evidence="1">
    <location>
        <begin position="16"/>
        <end position="41"/>
    </location>
</feature>
<reference evidence="2 3" key="1">
    <citation type="journal article" date="2019" name="bioRxiv">
        <title>Bacteria contribute to plant secondary compound degradation in a generalist herbivore system.</title>
        <authorList>
            <person name="Francoeur C.B."/>
            <person name="Khadempour L."/>
            <person name="Moreira-Soto R.D."/>
            <person name="Gotting K."/>
            <person name="Book A.J."/>
            <person name="Pinto-Tomas A.A."/>
            <person name="Keefover-Ring K."/>
            <person name="Currie C.R."/>
        </authorList>
    </citation>
    <scope>NUCLEOTIDE SEQUENCE [LARGE SCALE GENOMIC DNA]</scope>
    <source>
        <strain evidence="2">Acro-835</strain>
    </source>
</reference>